<dbReference type="RefSeq" id="XP_013259656.1">
    <property type="nucleotide sequence ID" value="XM_013404202.1"/>
</dbReference>
<keyword evidence="3" id="KW-1185">Reference proteome</keyword>
<evidence type="ECO:0000313" key="3">
    <source>
        <dbReference type="Proteomes" id="UP000027920"/>
    </source>
</evidence>
<organism evidence="2 3">
    <name type="scientific">Exophiala aquamarina CBS 119918</name>
    <dbReference type="NCBI Taxonomy" id="1182545"/>
    <lineage>
        <taxon>Eukaryota</taxon>
        <taxon>Fungi</taxon>
        <taxon>Dikarya</taxon>
        <taxon>Ascomycota</taxon>
        <taxon>Pezizomycotina</taxon>
        <taxon>Eurotiomycetes</taxon>
        <taxon>Chaetothyriomycetidae</taxon>
        <taxon>Chaetothyriales</taxon>
        <taxon>Herpotrichiellaceae</taxon>
        <taxon>Exophiala</taxon>
    </lineage>
</organism>
<dbReference type="PANTHER" id="PTHR48079:SF6">
    <property type="entry name" value="NAD(P)-BINDING DOMAIN-CONTAINING PROTEIN-RELATED"/>
    <property type="match status" value="1"/>
</dbReference>
<evidence type="ECO:0000259" key="1">
    <source>
        <dbReference type="Pfam" id="PF01370"/>
    </source>
</evidence>
<evidence type="ECO:0000313" key="2">
    <source>
        <dbReference type="EMBL" id="KEF57066.1"/>
    </source>
</evidence>
<dbReference type="Gene3D" id="3.40.50.720">
    <property type="entry name" value="NAD(P)-binding Rossmann-like Domain"/>
    <property type="match status" value="1"/>
</dbReference>
<sequence length="351" mass="38390">MAKNILITGAGGYIGGTLLTKVISQENGLIKAANITATVRSAEQAQRLSEFGFNAIELDLKNEEVVKQAVISNNIDVVVHIASAMETAIAANLIKALGERRKLGTGKAYFIHSSVTAVFSKENGWPFGEVKDTDPLYENEKQLAPGHPVRDTNVLVTDLAKAEGVTSLIVVVPVVYGTGSGEFRNISSAIPSFIRASIELQTVYKFDKDATPATTHVSDIVGLYMLLVEKILNNEPLPTGDKGYHFAMAHKTSWWKVMQRLAEELHALGLVNEPNVAIWPSDEMAAKSLGWPPSYVRAMGTSSGDIIPVNPFRLGWQPTWTEERFLGNMDEEIRATLEQGDKFKSTLYDSL</sequence>
<feature type="domain" description="NAD-dependent epimerase/dehydratase" evidence="1">
    <location>
        <begin position="5"/>
        <end position="231"/>
    </location>
</feature>
<proteinExistence type="predicted"/>
<dbReference type="EMBL" id="AMGV01000005">
    <property type="protein sequence ID" value="KEF57066.1"/>
    <property type="molecule type" value="Genomic_DNA"/>
</dbReference>
<reference evidence="2 3" key="1">
    <citation type="submission" date="2013-03" db="EMBL/GenBank/DDBJ databases">
        <title>The Genome Sequence of Exophiala aquamarina CBS 119918.</title>
        <authorList>
            <consortium name="The Broad Institute Genomics Platform"/>
            <person name="Cuomo C."/>
            <person name="de Hoog S."/>
            <person name="Gorbushina A."/>
            <person name="Walker B."/>
            <person name="Young S.K."/>
            <person name="Zeng Q."/>
            <person name="Gargeya S."/>
            <person name="Fitzgerald M."/>
            <person name="Haas B."/>
            <person name="Abouelleil A."/>
            <person name="Allen A.W."/>
            <person name="Alvarado L."/>
            <person name="Arachchi H.M."/>
            <person name="Berlin A.M."/>
            <person name="Chapman S.B."/>
            <person name="Gainer-Dewar J."/>
            <person name="Goldberg J."/>
            <person name="Griggs A."/>
            <person name="Gujja S."/>
            <person name="Hansen M."/>
            <person name="Howarth C."/>
            <person name="Imamovic A."/>
            <person name="Ireland A."/>
            <person name="Larimer J."/>
            <person name="McCowan C."/>
            <person name="Murphy C."/>
            <person name="Pearson M."/>
            <person name="Poon T.W."/>
            <person name="Priest M."/>
            <person name="Roberts A."/>
            <person name="Saif S."/>
            <person name="Shea T."/>
            <person name="Sisk P."/>
            <person name="Sykes S."/>
            <person name="Wortman J."/>
            <person name="Nusbaum C."/>
            <person name="Birren B."/>
        </authorList>
    </citation>
    <scope>NUCLEOTIDE SEQUENCE [LARGE SCALE GENOMIC DNA]</scope>
    <source>
        <strain evidence="2 3">CBS 119918</strain>
    </source>
</reference>
<gene>
    <name evidence="2" type="ORF">A1O9_07256</name>
</gene>
<dbReference type="InterPro" id="IPR001509">
    <property type="entry name" value="Epimerase_deHydtase"/>
</dbReference>
<dbReference type="GO" id="GO:0004029">
    <property type="term" value="F:aldehyde dehydrogenase (NAD+) activity"/>
    <property type="evidence" value="ECO:0007669"/>
    <property type="project" value="TreeGrafter"/>
</dbReference>
<dbReference type="PANTHER" id="PTHR48079">
    <property type="entry name" value="PROTEIN YEEZ"/>
    <property type="match status" value="1"/>
</dbReference>
<dbReference type="GeneID" id="25282170"/>
<dbReference type="STRING" id="1182545.A0A072PB09"/>
<protein>
    <recommendedName>
        <fullName evidence="1">NAD-dependent epimerase/dehydratase domain-containing protein</fullName>
    </recommendedName>
</protein>
<dbReference type="AlphaFoldDB" id="A0A072PB09"/>
<accession>A0A072PB09</accession>
<dbReference type="InterPro" id="IPR051783">
    <property type="entry name" value="NAD(P)-dependent_oxidoreduct"/>
</dbReference>
<dbReference type="Proteomes" id="UP000027920">
    <property type="component" value="Unassembled WGS sequence"/>
</dbReference>
<dbReference type="Pfam" id="PF01370">
    <property type="entry name" value="Epimerase"/>
    <property type="match status" value="1"/>
</dbReference>
<dbReference type="GO" id="GO:0005737">
    <property type="term" value="C:cytoplasm"/>
    <property type="evidence" value="ECO:0007669"/>
    <property type="project" value="TreeGrafter"/>
</dbReference>
<dbReference type="HOGENOM" id="CLU_007383_12_0_1"/>
<dbReference type="VEuPathDB" id="FungiDB:A1O9_07256"/>
<name>A0A072PB09_9EURO</name>
<dbReference type="InterPro" id="IPR036291">
    <property type="entry name" value="NAD(P)-bd_dom_sf"/>
</dbReference>
<comment type="caution">
    <text evidence="2">The sequence shown here is derived from an EMBL/GenBank/DDBJ whole genome shotgun (WGS) entry which is preliminary data.</text>
</comment>
<dbReference type="SUPFAM" id="SSF51735">
    <property type="entry name" value="NAD(P)-binding Rossmann-fold domains"/>
    <property type="match status" value="1"/>
</dbReference>
<dbReference type="OrthoDB" id="10262413at2759"/>